<evidence type="ECO:0000313" key="2">
    <source>
        <dbReference type="Proteomes" id="UP001062846"/>
    </source>
</evidence>
<dbReference type="Proteomes" id="UP001062846">
    <property type="component" value="Chromosome 5"/>
</dbReference>
<dbReference type="EMBL" id="CM046392">
    <property type="protein sequence ID" value="KAI8554485.1"/>
    <property type="molecule type" value="Genomic_DNA"/>
</dbReference>
<organism evidence="1 2">
    <name type="scientific">Rhododendron molle</name>
    <name type="common">Chinese azalea</name>
    <name type="synonym">Azalea mollis</name>
    <dbReference type="NCBI Taxonomy" id="49168"/>
    <lineage>
        <taxon>Eukaryota</taxon>
        <taxon>Viridiplantae</taxon>
        <taxon>Streptophyta</taxon>
        <taxon>Embryophyta</taxon>
        <taxon>Tracheophyta</taxon>
        <taxon>Spermatophyta</taxon>
        <taxon>Magnoliopsida</taxon>
        <taxon>eudicotyledons</taxon>
        <taxon>Gunneridae</taxon>
        <taxon>Pentapetalae</taxon>
        <taxon>asterids</taxon>
        <taxon>Ericales</taxon>
        <taxon>Ericaceae</taxon>
        <taxon>Ericoideae</taxon>
        <taxon>Rhodoreae</taxon>
        <taxon>Rhododendron</taxon>
    </lineage>
</organism>
<accession>A0ACC0NMQ8</accession>
<evidence type="ECO:0000313" key="1">
    <source>
        <dbReference type="EMBL" id="KAI8554485.1"/>
    </source>
</evidence>
<gene>
    <name evidence="1" type="ORF">RHMOL_Rhmol05G0103100</name>
</gene>
<sequence>MSDFPMDVVTEILLRLPVKALLRFRCVSKSWRNLIHGWDFVESHLKRSIETKTHLSLILIHFSTYSVDFDSLDNAVELDHMLKSKPLGTQVLGSCNGLICLSHGLDDIAIWNPSTRKCRQLPRAKIDYFELGHVSYGFGYDAITDDYKVVKIFESKVQVCGMRLSSWKRIQDFPYYMRYGRGYGVLVGSALHWVVTREPELDNTANVIGAFDLSVEEYRLVPLPDHSDKTFHVNLGVLDGCLCITATSYGVRSDLWVMKDYGVEESWGKLLSVEQEVIRSFGFVIPLAYSKNGCEILMAQDNKKFIWYDLEHNTVKNIEIRGLPDSFETVMGVESLIRLKGGDRLNRDGKGKNRRKNQKKNLKKRLMLPESSTFALGQEMKRQCFENQMGRVPEDTDDGLRIIW</sequence>
<protein>
    <submittedName>
        <fullName evidence="1">Uncharacterized protein</fullName>
    </submittedName>
</protein>
<comment type="caution">
    <text evidence="1">The sequence shown here is derived from an EMBL/GenBank/DDBJ whole genome shotgun (WGS) entry which is preliminary data.</text>
</comment>
<reference evidence="1" key="1">
    <citation type="submission" date="2022-02" db="EMBL/GenBank/DDBJ databases">
        <title>Plant Genome Project.</title>
        <authorList>
            <person name="Zhang R.-G."/>
        </authorList>
    </citation>
    <scope>NUCLEOTIDE SEQUENCE</scope>
    <source>
        <strain evidence="1">AT1</strain>
    </source>
</reference>
<name>A0ACC0NMQ8_RHOML</name>
<proteinExistence type="predicted"/>
<keyword evidence="2" id="KW-1185">Reference proteome</keyword>